<dbReference type="Pfam" id="PF09661">
    <property type="entry name" value="DUF2398"/>
    <property type="match status" value="1"/>
</dbReference>
<gene>
    <name evidence="1" type="ORF">GCM10010170_104450</name>
</gene>
<dbReference type="Proteomes" id="UP001501444">
    <property type="component" value="Unassembled WGS sequence"/>
</dbReference>
<dbReference type="EMBL" id="BAAARV010000125">
    <property type="protein sequence ID" value="GAA2391932.1"/>
    <property type="molecule type" value="Genomic_DNA"/>
</dbReference>
<evidence type="ECO:0008006" key="3">
    <source>
        <dbReference type="Google" id="ProtNLM"/>
    </source>
</evidence>
<comment type="caution">
    <text evidence="1">The sequence shown here is derived from an EMBL/GenBank/DDBJ whole genome shotgun (WGS) entry which is preliminary data.</text>
</comment>
<accession>A0ABP5V4G9</accession>
<proteinExistence type="predicted"/>
<dbReference type="InterPro" id="IPR013494">
    <property type="entry name" value="CHP02678"/>
</dbReference>
<sequence length="391" mass="42743">MNTGTSADVRDGHRAFLGLLARPLVTAATDVRLYRLAARRRKQLSDTARRVGYRVQQVGQAVRLFRVPVSGAVTFPPRPADAPSRRLLSMVCRLAACCEDVAGTVTLQQLSDAVRDLGSALAVTLTEYDPEQQAQRRQLRDAARLLQHWGVLKLRTSDERLLEEWTENGSGPGAGYEVDRDALLLMTSPDVLALALSPEPSSPEQASATRTLRQLRALLETPAVLYADLDRADADALRQARGFRATDLAQMTGGTLEARVEGLVLVLTDDEHPDTVVDWPRARAADWVALLMADIAGRDGVRRADGTVYLTCEQVDDVAADLLRWRGDYMSKPQRSVPGVVRADAEHCLTELGLLRIGADRSWTLSPVAGRYRDPDVTLVDTNAKEDGSSG</sequence>
<dbReference type="RefSeq" id="WP_344620234.1">
    <property type="nucleotide sequence ID" value="NZ_BAAARV010000125.1"/>
</dbReference>
<organism evidence="1 2">
    <name type="scientific">Dactylosporangium salmoneum</name>
    <dbReference type="NCBI Taxonomy" id="53361"/>
    <lineage>
        <taxon>Bacteria</taxon>
        <taxon>Bacillati</taxon>
        <taxon>Actinomycetota</taxon>
        <taxon>Actinomycetes</taxon>
        <taxon>Micromonosporales</taxon>
        <taxon>Micromonosporaceae</taxon>
        <taxon>Dactylosporangium</taxon>
    </lineage>
</organism>
<evidence type="ECO:0000313" key="1">
    <source>
        <dbReference type="EMBL" id="GAA2391932.1"/>
    </source>
</evidence>
<name>A0ABP5V4G9_9ACTN</name>
<reference evidence="2" key="1">
    <citation type="journal article" date="2019" name="Int. J. Syst. Evol. Microbiol.">
        <title>The Global Catalogue of Microorganisms (GCM) 10K type strain sequencing project: providing services to taxonomists for standard genome sequencing and annotation.</title>
        <authorList>
            <consortium name="The Broad Institute Genomics Platform"/>
            <consortium name="The Broad Institute Genome Sequencing Center for Infectious Disease"/>
            <person name="Wu L."/>
            <person name="Ma J."/>
        </authorList>
    </citation>
    <scope>NUCLEOTIDE SEQUENCE [LARGE SCALE GENOMIC DNA]</scope>
    <source>
        <strain evidence="2">JCM 3272</strain>
    </source>
</reference>
<keyword evidence="2" id="KW-1185">Reference proteome</keyword>
<evidence type="ECO:0000313" key="2">
    <source>
        <dbReference type="Proteomes" id="UP001501444"/>
    </source>
</evidence>
<protein>
    <recommendedName>
        <fullName evidence="3">TIGR02678 family protein</fullName>
    </recommendedName>
</protein>